<evidence type="ECO:0000256" key="2">
    <source>
        <dbReference type="ARBA" id="ARBA00022741"/>
    </source>
</evidence>
<reference evidence="7" key="2">
    <citation type="journal article" date="2008" name="Nucleic Acids Res.">
        <title>The rice annotation project database (RAP-DB): 2008 update.</title>
        <authorList>
            <consortium name="The rice annotation project (RAP)"/>
        </authorList>
    </citation>
    <scope>GENOME REANNOTATION</scope>
    <source>
        <strain evidence="7">cv. Nipponbare</strain>
    </source>
</reference>
<dbReference type="PANTHER" id="PTHR45685:SF2">
    <property type="entry name" value="CHROMATIN-REMODELING ATPASE INO80"/>
    <property type="match status" value="1"/>
</dbReference>
<evidence type="ECO:0000313" key="6">
    <source>
        <dbReference type="EMBL" id="BAF13024.2"/>
    </source>
</evidence>
<sequence length="34" mass="3734">MNIFILSTRAGGLGINLTSADTCILYDSDWVIPY</sequence>
<comment type="domain">
    <text evidence="4">The DBINO region is involved in binding to DNA.</text>
</comment>
<dbReference type="KEGG" id="dosa:Os03g0722400"/>
<protein>
    <recommendedName>
        <fullName evidence="4">Chromatin-remodeling ATPase INO80</fullName>
        <ecNumber evidence="4">3.6.4.-</ecNumber>
    </recommendedName>
</protein>
<comment type="subcellular location">
    <subcellularLocation>
        <location evidence="1 4">Nucleus</location>
    </subcellularLocation>
</comment>
<evidence type="ECO:0000256" key="1">
    <source>
        <dbReference type="ARBA" id="ARBA00004123"/>
    </source>
</evidence>
<dbReference type="PANTHER" id="PTHR45685">
    <property type="entry name" value="HELICASE SRCAP-RELATED"/>
    <property type="match status" value="1"/>
</dbReference>
<dbReference type="EMBL" id="AP008209">
    <property type="protein sequence ID" value="BAF13024.2"/>
    <property type="molecule type" value="Genomic_DNA"/>
</dbReference>
<evidence type="ECO:0000259" key="5">
    <source>
        <dbReference type="Pfam" id="PF00271"/>
    </source>
</evidence>
<evidence type="ECO:0000256" key="4">
    <source>
        <dbReference type="RuleBase" id="RU368001"/>
    </source>
</evidence>
<keyword evidence="2" id="KW-0547">Nucleotide-binding</keyword>
<accession>Q0DP14</accession>
<reference evidence="6 7" key="1">
    <citation type="journal article" date="2005" name="Nature">
        <title>The map-based sequence of the rice genome.</title>
        <authorList>
            <consortium name="International rice genome sequencing project (IRGSP)"/>
            <person name="Matsumoto T."/>
            <person name="Wu J."/>
            <person name="Kanamori H."/>
            <person name="Katayose Y."/>
            <person name="Fujisawa M."/>
            <person name="Namiki N."/>
            <person name="Mizuno H."/>
            <person name="Yamamoto K."/>
            <person name="Antonio B.A."/>
            <person name="Baba T."/>
            <person name="Sakata K."/>
            <person name="Nagamura Y."/>
            <person name="Aoki H."/>
            <person name="Arikawa K."/>
            <person name="Arita K."/>
            <person name="Bito T."/>
            <person name="Chiden Y."/>
            <person name="Fujitsuka N."/>
            <person name="Fukunaka R."/>
            <person name="Hamada M."/>
            <person name="Harada C."/>
            <person name="Hayashi A."/>
            <person name="Hijishita S."/>
            <person name="Honda M."/>
            <person name="Hosokawa S."/>
            <person name="Ichikawa Y."/>
            <person name="Idonuma A."/>
            <person name="Iijima M."/>
            <person name="Ikeda M."/>
            <person name="Ikeno M."/>
            <person name="Ito K."/>
            <person name="Ito S."/>
            <person name="Ito T."/>
            <person name="Ito Y."/>
            <person name="Ito Y."/>
            <person name="Iwabuchi A."/>
            <person name="Kamiya K."/>
            <person name="Karasawa W."/>
            <person name="Kurita K."/>
            <person name="Katagiri S."/>
            <person name="Kikuta A."/>
            <person name="Kobayashi H."/>
            <person name="Kobayashi N."/>
            <person name="Machita K."/>
            <person name="Maehara T."/>
            <person name="Masukawa M."/>
            <person name="Mizubayashi T."/>
            <person name="Mukai Y."/>
            <person name="Nagasaki H."/>
            <person name="Nagata Y."/>
            <person name="Naito S."/>
            <person name="Nakashima M."/>
            <person name="Nakama Y."/>
            <person name="Nakamichi Y."/>
            <person name="Nakamura M."/>
            <person name="Meguro A."/>
            <person name="Negishi M."/>
            <person name="Ohta I."/>
            <person name="Ohta T."/>
            <person name="Okamoto M."/>
            <person name="Ono N."/>
            <person name="Saji S."/>
            <person name="Sakaguchi M."/>
            <person name="Sakai K."/>
            <person name="Shibata M."/>
            <person name="Shimokawa T."/>
            <person name="Song J."/>
            <person name="Takazaki Y."/>
            <person name="Terasawa K."/>
            <person name="Tsugane M."/>
            <person name="Tsuji K."/>
            <person name="Ueda S."/>
            <person name="Waki K."/>
            <person name="Yamagata H."/>
            <person name="Yamamoto M."/>
            <person name="Yamamoto S."/>
            <person name="Yamane H."/>
            <person name="Yoshiki S."/>
            <person name="Yoshihara R."/>
            <person name="Yukawa K."/>
            <person name="Zhong H."/>
            <person name="Yano M."/>
            <person name="Yuan Q."/>
            <person name="Ouyang S."/>
            <person name="Liu J."/>
            <person name="Jones K.M."/>
            <person name="Gansberger K."/>
            <person name="Moffat K."/>
            <person name="Hill J."/>
            <person name="Bera J."/>
            <person name="Fadrosh D."/>
            <person name="Jin S."/>
            <person name="Johri S."/>
            <person name="Kim M."/>
            <person name="Overton L."/>
            <person name="Reardon M."/>
            <person name="Tsitrin T."/>
            <person name="Vuong H."/>
            <person name="Weaver B."/>
            <person name="Ciecko A."/>
            <person name="Tallon L."/>
            <person name="Jackson J."/>
            <person name="Pai G."/>
            <person name="Aken S.V."/>
            <person name="Utterback T."/>
            <person name="Reidmuller S."/>
            <person name="Feldblyum T."/>
            <person name="Hsiao J."/>
            <person name="Zismann V."/>
            <person name="Iobst S."/>
            <person name="de Vazeille A.R."/>
            <person name="Buell C.R."/>
            <person name="Ying K."/>
            <person name="Li Y."/>
            <person name="Lu T."/>
            <person name="Huang Y."/>
            <person name="Zhao Q."/>
            <person name="Feng Q."/>
            <person name="Zhang L."/>
            <person name="Zhu J."/>
            <person name="Weng Q."/>
            <person name="Mu J."/>
            <person name="Lu Y."/>
            <person name="Fan D."/>
            <person name="Liu Y."/>
            <person name="Guan J."/>
            <person name="Zhang Y."/>
            <person name="Yu S."/>
            <person name="Liu X."/>
            <person name="Zhang Y."/>
            <person name="Hong G."/>
            <person name="Han B."/>
            <person name="Choisne N."/>
            <person name="Demange N."/>
            <person name="Orjeda G."/>
            <person name="Samain S."/>
            <person name="Cattolico L."/>
            <person name="Pelletier E."/>
            <person name="Couloux A."/>
            <person name="Segurens B."/>
            <person name="Wincker P."/>
            <person name="D'Hont A."/>
            <person name="Scarpelli C."/>
            <person name="Weissenbach J."/>
            <person name="Salanoubat M."/>
            <person name="Quetier F."/>
            <person name="Yu Y."/>
            <person name="Kim H.R."/>
            <person name="Rambo T."/>
            <person name="Currie J."/>
            <person name="Collura K."/>
            <person name="Luo M."/>
            <person name="Yang T."/>
            <person name="Ammiraju J.S.S."/>
            <person name="Engler F."/>
            <person name="Soderlund C."/>
            <person name="Wing R.A."/>
            <person name="Palmer L.E."/>
            <person name="de la Bastide M."/>
            <person name="Spiegel L."/>
            <person name="Nascimento L."/>
            <person name="Zutavern T."/>
            <person name="O'Shaughnessy A."/>
            <person name="Dike S."/>
            <person name="Dedhia N."/>
            <person name="Preston R."/>
            <person name="Balija V."/>
            <person name="McCombie W.R."/>
            <person name="Chow T."/>
            <person name="Chen H."/>
            <person name="Chung M."/>
            <person name="Chen C."/>
            <person name="Shaw J."/>
            <person name="Wu H."/>
            <person name="Hsiao K."/>
            <person name="Chao Y."/>
            <person name="Chu M."/>
            <person name="Cheng C."/>
            <person name="Hour A."/>
            <person name="Lee P."/>
            <person name="Lin S."/>
            <person name="Lin Y."/>
            <person name="Liou J."/>
            <person name="Liu S."/>
            <person name="Hsing Y."/>
            <person name="Raghuvanshi S."/>
            <person name="Mohanty A."/>
            <person name="Bharti A.K."/>
            <person name="Gaur A."/>
            <person name="Gupta V."/>
            <person name="Kumar D."/>
            <person name="Ravi V."/>
            <person name="Vij S."/>
            <person name="Kapur A."/>
            <person name="Khurana P."/>
            <person name="Khurana P."/>
            <person name="Khurana J.P."/>
            <person name="Tyagi A.K."/>
            <person name="Gaikwad K."/>
            <person name="Singh A."/>
            <person name="Dalal V."/>
            <person name="Srivastava S."/>
            <person name="Dixit A."/>
            <person name="Pal A.K."/>
            <person name="Ghazi I.A."/>
            <person name="Yadav M."/>
            <person name="Pandit A."/>
            <person name="Bhargava A."/>
            <person name="Sureshbabu K."/>
            <person name="Batra K."/>
            <person name="Sharma T.R."/>
            <person name="Mohapatra T."/>
            <person name="Singh N.K."/>
            <person name="Messing J."/>
            <person name="Nelson A.B."/>
            <person name="Fuks G."/>
            <person name="Kavchok S."/>
            <person name="Keizer G."/>
            <person name="Linton E."/>
            <person name="Llaca V."/>
            <person name="Song R."/>
            <person name="Tanyolac B."/>
            <person name="Young S."/>
            <person name="Ho-Il K."/>
            <person name="Hahn J.H."/>
            <person name="Sangsakoo G."/>
            <person name="Vanavichit A."/>
            <person name="de Mattos Luiz.A.T."/>
            <person name="Zimmer P.D."/>
            <person name="Malone G."/>
            <person name="Dellagostin O."/>
            <person name="de Oliveira A.C."/>
            <person name="Bevan M."/>
            <person name="Bancroft I."/>
            <person name="Minx P."/>
            <person name="Cordum H."/>
            <person name="Wilson R."/>
            <person name="Cheng Z."/>
            <person name="Jin W."/>
            <person name="Jiang J."/>
            <person name="Leong S.A."/>
            <person name="Iwama H."/>
            <person name="Gojobori T."/>
            <person name="Itoh T."/>
            <person name="Niimura Y."/>
            <person name="Fujii Y."/>
            <person name="Habara T."/>
            <person name="Sakai H."/>
            <person name="Sato Y."/>
            <person name="Wilson G."/>
            <person name="Kumar K."/>
            <person name="McCouch S."/>
            <person name="Juretic N."/>
            <person name="Hoen D."/>
            <person name="Wright S."/>
            <person name="Bruskiewich R."/>
            <person name="Bureau T."/>
            <person name="Miyao A."/>
            <person name="Hirochika H."/>
            <person name="Nishikawa T."/>
            <person name="Kadowaki K."/>
            <person name="Sugiura M."/>
            <person name="Burr B."/>
            <person name="Sasaki T."/>
        </authorList>
    </citation>
    <scope>NUCLEOTIDE SEQUENCE [LARGE SCALE GENOMIC DNA]</scope>
    <source>
        <strain evidence="7">cv. Nipponbare</strain>
    </source>
</reference>
<dbReference type="GO" id="GO:0031011">
    <property type="term" value="C:Ino80 complex"/>
    <property type="evidence" value="ECO:0007669"/>
    <property type="project" value="UniProtKB-UniRule"/>
</dbReference>
<name>Q0DP14_ORYSJ</name>
<dbReference type="InterPro" id="IPR050520">
    <property type="entry name" value="INO80/SWR1_helicase"/>
</dbReference>
<comment type="similarity">
    <text evidence="4">Belongs to the SNF2/RAD54 helicase family.</text>
</comment>
<comment type="function">
    <text evidence="4">ATPase component of the INO80 complex which remodels chromatin by shifting nucleosomes and is involved in DNA repair.</text>
</comment>
<dbReference type="Proteomes" id="UP000000763">
    <property type="component" value="Chromosome 3"/>
</dbReference>
<organism evidence="6 7">
    <name type="scientific">Oryza sativa subsp. japonica</name>
    <name type="common">Rice</name>
    <dbReference type="NCBI Taxonomy" id="39947"/>
    <lineage>
        <taxon>Eukaryota</taxon>
        <taxon>Viridiplantae</taxon>
        <taxon>Streptophyta</taxon>
        <taxon>Embryophyta</taxon>
        <taxon>Tracheophyta</taxon>
        <taxon>Spermatophyta</taxon>
        <taxon>Magnoliopsida</taxon>
        <taxon>Liliopsida</taxon>
        <taxon>Poales</taxon>
        <taxon>Poaceae</taxon>
        <taxon>BOP clade</taxon>
        <taxon>Oryzoideae</taxon>
        <taxon>Oryzeae</taxon>
        <taxon>Oryzinae</taxon>
        <taxon>Oryza</taxon>
        <taxon>Oryza sativa</taxon>
    </lineage>
</organism>
<dbReference type="Pfam" id="PF00271">
    <property type="entry name" value="Helicase_C"/>
    <property type="match status" value="1"/>
</dbReference>
<evidence type="ECO:0000256" key="3">
    <source>
        <dbReference type="ARBA" id="ARBA00022840"/>
    </source>
</evidence>
<keyword evidence="4" id="KW-0238">DNA-binding</keyword>
<feature type="domain" description="Helicase C-terminal" evidence="5">
    <location>
        <begin position="4"/>
        <end position="30"/>
    </location>
</feature>
<dbReference type="GO" id="GO:0003677">
    <property type="term" value="F:DNA binding"/>
    <property type="evidence" value="ECO:0007669"/>
    <property type="project" value="UniProtKB-UniRule"/>
</dbReference>
<comment type="subunit">
    <text evidence="4">Component of the INO80 chromatin-remodeling complex.</text>
</comment>
<dbReference type="GO" id="GO:0005524">
    <property type="term" value="F:ATP binding"/>
    <property type="evidence" value="ECO:0007669"/>
    <property type="project" value="UniProtKB-UniRule"/>
</dbReference>
<comment type="catalytic activity">
    <reaction evidence="4">
        <text>ATP + H2O = ADP + phosphate + H(+)</text>
        <dbReference type="Rhea" id="RHEA:13065"/>
        <dbReference type="ChEBI" id="CHEBI:15377"/>
        <dbReference type="ChEBI" id="CHEBI:15378"/>
        <dbReference type="ChEBI" id="CHEBI:30616"/>
        <dbReference type="ChEBI" id="CHEBI:43474"/>
        <dbReference type="ChEBI" id="CHEBI:456216"/>
    </reaction>
</comment>
<dbReference type="SUPFAM" id="SSF52540">
    <property type="entry name" value="P-loop containing nucleoside triphosphate hydrolases"/>
    <property type="match status" value="1"/>
</dbReference>
<evidence type="ECO:0000313" key="7">
    <source>
        <dbReference type="Proteomes" id="UP000000763"/>
    </source>
</evidence>
<dbReference type="InterPro" id="IPR001650">
    <property type="entry name" value="Helicase_C-like"/>
</dbReference>
<keyword evidence="3 4" id="KW-0067">ATP-binding</keyword>
<gene>
    <name evidence="6" type="ordered locus">Os03g0722400</name>
</gene>
<dbReference type="GO" id="GO:0006281">
    <property type="term" value="P:DNA repair"/>
    <property type="evidence" value="ECO:0007669"/>
    <property type="project" value="UniProtKB-UniRule"/>
</dbReference>
<proteinExistence type="inferred from homology"/>
<keyword evidence="4" id="KW-0378">Hydrolase</keyword>
<dbReference type="GO" id="GO:0016787">
    <property type="term" value="F:hydrolase activity"/>
    <property type="evidence" value="ECO:0007669"/>
    <property type="project" value="UniProtKB-KW"/>
</dbReference>
<dbReference type="InterPro" id="IPR027417">
    <property type="entry name" value="P-loop_NTPase"/>
</dbReference>
<keyword evidence="4" id="KW-0227">DNA damage</keyword>
<dbReference type="Gene3D" id="3.40.50.300">
    <property type="entry name" value="P-loop containing nucleotide triphosphate hydrolases"/>
    <property type="match status" value="1"/>
</dbReference>
<keyword evidence="4" id="KW-0234">DNA repair</keyword>
<dbReference type="GO" id="GO:0006338">
    <property type="term" value="P:chromatin remodeling"/>
    <property type="evidence" value="ECO:0007669"/>
    <property type="project" value="UniProtKB-UniRule"/>
</dbReference>
<dbReference type="EC" id="3.6.4.-" evidence="4"/>
<dbReference type="AlphaFoldDB" id="Q0DP14"/>